<keyword evidence="3" id="KW-0804">Transcription</keyword>
<reference evidence="6 7" key="1">
    <citation type="submission" date="2019-09" db="EMBL/GenBank/DDBJ databases">
        <authorList>
            <person name="Chandra G."/>
            <person name="Truman W A."/>
        </authorList>
    </citation>
    <scope>NUCLEOTIDE SEQUENCE [LARGE SCALE GENOMIC DNA]</scope>
    <source>
        <strain evidence="6">PS918</strain>
    </source>
</reference>
<dbReference type="InterPro" id="IPR047640">
    <property type="entry name" value="RpiR-like"/>
</dbReference>
<dbReference type="GO" id="GO:1901135">
    <property type="term" value="P:carbohydrate derivative metabolic process"/>
    <property type="evidence" value="ECO:0007669"/>
    <property type="project" value="InterPro"/>
</dbReference>
<dbReference type="PROSITE" id="PS51071">
    <property type="entry name" value="HTH_RPIR"/>
    <property type="match status" value="1"/>
</dbReference>
<evidence type="ECO:0000256" key="3">
    <source>
        <dbReference type="ARBA" id="ARBA00023163"/>
    </source>
</evidence>
<keyword evidence="1" id="KW-0805">Transcription regulation</keyword>
<protein>
    <submittedName>
        <fullName evidence="6">Putative HTH-type transcriptional regulator YbbH</fullName>
    </submittedName>
</protein>
<dbReference type="PROSITE" id="PS51464">
    <property type="entry name" value="SIS"/>
    <property type="match status" value="1"/>
</dbReference>
<dbReference type="InterPro" id="IPR035472">
    <property type="entry name" value="RpiR-like_SIS"/>
</dbReference>
<feature type="domain" description="HTH rpiR-type" evidence="4">
    <location>
        <begin position="8"/>
        <end position="84"/>
    </location>
</feature>
<organism evidence="6 7">
    <name type="scientific">Pseudomonas fluorescens</name>
    <dbReference type="NCBI Taxonomy" id="294"/>
    <lineage>
        <taxon>Bacteria</taxon>
        <taxon>Pseudomonadati</taxon>
        <taxon>Pseudomonadota</taxon>
        <taxon>Gammaproteobacteria</taxon>
        <taxon>Pseudomonadales</taxon>
        <taxon>Pseudomonadaceae</taxon>
        <taxon>Pseudomonas</taxon>
    </lineage>
</organism>
<evidence type="ECO:0000256" key="1">
    <source>
        <dbReference type="ARBA" id="ARBA00023015"/>
    </source>
</evidence>
<dbReference type="Gene3D" id="3.40.50.10490">
    <property type="entry name" value="Glucose-6-phosphate isomerase like protein, domain 1"/>
    <property type="match status" value="1"/>
</dbReference>
<dbReference type="Gene3D" id="1.10.10.10">
    <property type="entry name" value="Winged helix-like DNA-binding domain superfamily/Winged helix DNA-binding domain"/>
    <property type="match status" value="1"/>
</dbReference>
<dbReference type="CDD" id="cd05013">
    <property type="entry name" value="SIS_RpiR"/>
    <property type="match status" value="1"/>
</dbReference>
<dbReference type="GO" id="GO:0097367">
    <property type="term" value="F:carbohydrate derivative binding"/>
    <property type="evidence" value="ECO:0007669"/>
    <property type="project" value="InterPro"/>
</dbReference>
<dbReference type="PANTHER" id="PTHR30514:SF20">
    <property type="entry name" value="TRANSCRIPTIONAL REGULATOR"/>
    <property type="match status" value="1"/>
</dbReference>
<dbReference type="SUPFAM" id="SSF46689">
    <property type="entry name" value="Homeodomain-like"/>
    <property type="match status" value="1"/>
</dbReference>
<evidence type="ECO:0000259" key="5">
    <source>
        <dbReference type="PROSITE" id="PS51464"/>
    </source>
</evidence>
<dbReference type="Pfam" id="PF01380">
    <property type="entry name" value="SIS"/>
    <property type="match status" value="1"/>
</dbReference>
<dbReference type="GO" id="GO:0003677">
    <property type="term" value="F:DNA binding"/>
    <property type="evidence" value="ECO:0007669"/>
    <property type="project" value="UniProtKB-KW"/>
</dbReference>
<dbReference type="InterPro" id="IPR009057">
    <property type="entry name" value="Homeodomain-like_sf"/>
</dbReference>
<evidence type="ECO:0000313" key="6">
    <source>
        <dbReference type="EMBL" id="VVP67560.1"/>
    </source>
</evidence>
<dbReference type="OrthoDB" id="9814005at2"/>
<keyword evidence="2" id="KW-0238">DNA-binding</keyword>
<dbReference type="InterPro" id="IPR000281">
    <property type="entry name" value="HTH_RpiR"/>
</dbReference>
<dbReference type="SUPFAM" id="SSF53697">
    <property type="entry name" value="SIS domain"/>
    <property type="match status" value="1"/>
</dbReference>
<evidence type="ECO:0000256" key="2">
    <source>
        <dbReference type="ARBA" id="ARBA00023125"/>
    </source>
</evidence>
<dbReference type="InterPro" id="IPR046348">
    <property type="entry name" value="SIS_dom_sf"/>
</dbReference>
<dbReference type="EMBL" id="CABVIY010000001">
    <property type="protein sequence ID" value="VVP67560.1"/>
    <property type="molecule type" value="Genomic_DNA"/>
</dbReference>
<dbReference type="InterPro" id="IPR036388">
    <property type="entry name" value="WH-like_DNA-bd_sf"/>
</dbReference>
<dbReference type="PANTHER" id="PTHR30514">
    <property type="entry name" value="GLUCOKINASE"/>
    <property type="match status" value="1"/>
</dbReference>
<evidence type="ECO:0000313" key="7">
    <source>
        <dbReference type="Proteomes" id="UP000326611"/>
    </source>
</evidence>
<dbReference type="Pfam" id="PF01418">
    <property type="entry name" value="HTH_6"/>
    <property type="match status" value="1"/>
</dbReference>
<dbReference type="Proteomes" id="UP000326611">
    <property type="component" value="Unassembled WGS sequence"/>
</dbReference>
<dbReference type="InterPro" id="IPR001347">
    <property type="entry name" value="SIS_dom"/>
</dbReference>
<gene>
    <name evidence="6" type="primary">ybbH</name>
    <name evidence="6" type="ORF">PS918_00592</name>
</gene>
<dbReference type="AlphaFoldDB" id="A0A5E7R2B1"/>
<dbReference type="GO" id="GO:0003700">
    <property type="term" value="F:DNA-binding transcription factor activity"/>
    <property type="evidence" value="ECO:0007669"/>
    <property type="project" value="InterPro"/>
</dbReference>
<proteinExistence type="predicted"/>
<dbReference type="RefSeq" id="WP_150768774.1">
    <property type="nucleotide sequence ID" value="NZ_CABVIY010000001.1"/>
</dbReference>
<name>A0A5E7R2B1_PSEFL</name>
<evidence type="ECO:0000259" key="4">
    <source>
        <dbReference type="PROSITE" id="PS51071"/>
    </source>
</evidence>
<feature type="domain" description="SIS" evidence="5">
    <location>
        <begin position="138"/>
        <end position="280"/>
    </location>
</feature>
<sequence>MALPETLAELRDCIAAQHEQLTGRLRDAARFLIDNPHEIALNTVAELGKRSGIAPSAYIRLAQALGFAGFKELQRLFRAPLQQAADTHYSERIRHYGGETLLEDPTDVGGILREFSQANIVSLEHLAEGGEQANIEAAIVHLQAARTTFVIGMRRAFPVAAYLSYALSRVGRRAVHISGAGGTLPEQVSAIAEDDLLIAVSFPPYASDTIEACRQAREAGVTLVAITDSVLSPIGQIADTVIEVNDAELLGFRSLTASFCIAQTLAMGLAFREWQSDSGTLSHDRLEDIDC</sequence>
<accession>A0A5E7R2B1</accession>